<dbReference type="HOGENOM" id="CLU_1500666_0_0_10"/>
<gene>
    <name evidence="1" type="ordered locus">Bache_2430</name>
</gene>
<name>E6SUQ1_BACT6</name>
<organism evidence="1 2">
    <name type="scientific">Bacteroides helcogenes (strain ATCC 35417 / DSM 20613 / JCM 6297 / CCUG 15421 / P 36-108)</name>
    <dbReference type="NCBI Taxonomy" id="693979"/>
    <lineage>
        <taxon>Bacteria</taxon>
        <taxon>Pseudomonadati</taxon>
        <taxon>Bacteroidota</taxon>
        <taxon>Bacteroidia</taxon>
        <taxon>Bacteroidales</taxon>
        <taxon>Bacteroidaceae</taxon>
        <taxon>Bacteroides</taxon>
    </lineage>
</organism>
<dbReference type="EMBL" id="CP002352">
    <property type="protein sequence ID" value="ADV44396.1"/>
    <property type="molecule type" value="Genomic_DNA"/>
</dbReference>
<dbReference type="KEGG" id="bhl:Bache_2430"/>
<accession>E6SUQ1</accession>
<dbReference type="AlphaFoldDB" id="E6SUQ1"/>
<evidence type="ECO:0000313" key="1">
    <source>
        <dbReference type="EMBL" id="ADV44396.1"/>
    </source>
</evidence>
<proteinExistence type="predicted"/>
<reference key="1">
    <citation type="submission" date="2010-11" db="EMBL/GenBank/DDBJ databases">
        <title>The complete genome of Bacteroides helcogenes P 36-108.</title>
        <authorList>
            <consortium name="US DOE Joint Genome Institute (JGI-PGF)"/>
            <person name="Lucas S."/>
            <person name="Copeland A."/>
            <person name="Lapidus A."/>
            <person name="Bruce D."/>
            <person name="Goodwin L."/>
            <person name="Pitluck S."/>
            <person name="Kyrpides N."/>
            <person name="Mavromatis K."/>
            <person name="Ivanova N."/>
            <person name="Zeytun A."/>
            <person name="Brettin T."/>
            <person name="Detter J.C."/>
            <person name="Tapia R."/>
            <person name="Han C."/>
            <person name="Land M."/>
            <person name="Hauser L."/>
            <person name="Markowitz V."/>
            <person name="Cheng J.-F."/>
            <person name="Hugenholtz P."/>
            <person name="Woyke T."/>
            <person name="Wu D."/>
            <person name="Gronow S."/>
            <person name="Wellnitz S."/>
            <person name="Brambilla E."/>
            <person name="Klenk H.-P."/>
            <person name="Eisen J.A."/>
        </authorList>
    </citation>
    <scope>NUCLEOTIDE SEQUENCE</scope>
    <source>
        <strain>P 36-108</strain>
    </source>
</reference>
<reference evidence="1 2" key="2">
    <citation type="journal article" date="2011" name="Stand. Genomic Sci.">
        <title>Complete genome sequence of Bacteroides helcogenes type strain (P 36-108).</title>
        <authorList>
            <person name="Pati A."/>
            <person name="Gronow S."/>
            <person name="Zeytun A."/>
            <person name="Lapidus A."/>
            <person name="Nolan M."/>
            <person name="Hammon N."/>
            <person name="Deshpande S."/>
            <person name="Cheng J.F."/>
            <person name="Tapia R."/>
            <person name="Han C."/>
            <person name="Goodwin L."/>
            <person name="Pitluck S."/>
            <person name="Liolios K."/>
            <person name="Pagani I."/>
            <person name="Ivanova N."/>
            <person name="Mavromatis K."/>
            <person name="Chen A."/>
            <person name="Palaniappan K."/>
            <person name="Land M."/>
            <person name="Hauser L."/>
            <person name="Chang Y.J."/>
            <person name="Jeffries C.D."/>
            <person name="Detter J.C."/>
            <person name="Brambilla E."/>
            <person name="Rohde M."/>
            <person name="Goker M."/>
            <person name="Woyke T."/>
            <person name="Bristow J."/>
            <person name="Eisen J.A."/>
            <person name="Markowitz V."/>
            <person name="Hugenholtz P."/>
            <person name="Kyrpides N.C."/>
            <person name="Klenk H.P."/>
            <person name="Lucas S."/>
        </authorList>
    </citation>
    <scope>NUCLEOTIDE SEQUENCE [LARGE SCALE GENOMIC DNA]</scope>
    <source>
        <strain evidence="2">ATCC 35417 / DSM 20613 / JCM 6297 / CCUG 15421 / P 36-108</strain>
    </source>
</reference>
<keyword evidence="2" id="KW-1185">Reference proteome</keyword>
<sequence length="179" mass="21076">MNIDEFLTYQHYNDSLACLESTSNKKIFLDIRFGDSKEMVTNKLFVAVENELIKYDTENWYLTHMYKDNTFKFVIDCSYHNDSLYEMFFEGELLIPAKISDYDIKMALFDYFKTDLKDAAKLKHDGSDYRNMLKYEGSIKYSLDNATFYIVDMPLEKKMIDNLDISESQAIADFVFGSE</sequence>
<evidence type="ECO:0000313" key="2">
    <source>
        <dbReference type="Proteomes" id="UP000008630"/>
    </source>
</evidence>
<dbReference type="Proteomes" id="UP000008630">
    <property type="component" value="Chromosome"/>
</dbReference>
<protein>
    <submittedName>
        <fullName evidence="1">Uncharacterized protein</fullName>
    </submittedName>
</protein>